<evidence type="ECO:0000313" key="3">
    <source>
        <dbReference type="EnsemblMetazoa" id="PPA05455.1"/>
    </source>
</evidence>
<dbReference type="PANTHER" id="PTHR34228">
    <property type="entry name" value="PROTEIN CBG09474-RELATED"/>
    <property type="match status" value="1"/>
</dbReference>
<dbReference type="PROSITE" id="PS00118">
    <property type="entry name" value="PA2_HIS"/>
    <property type="match status" value="2"/>
</dbReference>
<dbReference type="OrthoDB" id="10059604at2759"/>
<reference evidence="3" key="2">
    <citation type="submission" date="2022-06" db="UniProtKB">
        <authorList>
            <consortium name="EnsemblMetazoa"/>
        </authorList>
    </citation>
    <scope>IDENTIFICATION</scope>
    <source>
        <strain evidence="3">PS312</strain>
    </source>
</reference>
<evidence type="ECO:0000313" key="4">
    <source>
        <dbReference type="Proteomes" id="UP000005239"/>
    </source>
</evidence>
<keyword evidence="4" id="KW-1185">Reference proteome</keyword>
<reference evidence="4" key="1">
    <citation type="journal article" date="2008" name="Nat. Genet.">
        <title>The Pristionchus pacificus genome provides a unique perspective on nematode lifestyle and parasitism.</title>
        <authorList>
            <person name="Dieterich C."/>
            <person name="Clifton S.W."/>
            <person name="Schuster L.N."/>
            <person name="Chinwalla A."/>
            <person name="Delehaunty K."/>
            <person name="Dinkelacker I."/>
            <person name="Fulton L."/>
            <person name="Fulton R."/>
            <person name="Godfrey J."/>
            <person name="Minx P."/>
            <person name="Mitreva M."/>
            <person name="Roeseler W."/>
            <person name="Tian H."/>
            <person name="Witte H."/>
            <person name="Yang S.P."/>
            <person name="Wilson R.K."/>
            <person name="Sommer R.J."/>
        </authorList>
    </citation>
    <scope>NUCLEOTIDE SEQUENCE [LARGE SCALE GENOMIC DNA]</scope>
    <source>
        <strain evidence="4">PS312</strain>
    </source>
</reference>
<dbReference type="GO" id="GO:0050482">
    <property type="term" value="P:arachidonate secretion"/>
    <property type="evidence" value="ECO:0007669"/>
    <property type="project" value="InterPro"/>
</dbReference>
<dbReference type="GO" id="GO:0005576">
    <property type="term" value="C:extracellular region"/>
    <property type="evidence" value="ECO:0007669"/>
    <property type="project" value="UniProtKB-SubCell"/>
</dbReference>
<dbReference type="Proteomes" id="UP000005239">
    <property type="component" value="Unassembled WGS sequence"/>
</dbReference>
<accession>A0A2A6CS41</accession>
<evidence type="ECO:0000256" key="1">
    <source>
        <dbReference type="ARBA" id="ARBA00004613"/>
    </source>
</evidence>
<comment type="subcellular location">
    <subcellularLocation>
        <location evidence="1">Secreted</location>
    </subcellularLocation>
</comment>
<dbReference type="InterPro" id="IPR036444">
    <property type="entry name" value="PLipase_A2_dom_sf"/>
</dbReference>
<dbReference type="AlphaFoldDB" id="A0A2A6CS41"/>
<name>A0A2A6CS41_PRIPA</name>
<protein>
    <submittedName>
        <fullName evidence="3">Uncharacterized protein</fullName>
    </submittedName>
</protein>
<dbReference type="EnsemblMetazoa" id="PPA05455.1">
    <property type="protein sequence ID" value="PPA05455.1"/>
    <property type="gene ID" value="WBGene00095009"/>
</dbReference>
<gene>
    <name evidence="3" type="primary">WBGene00095009</name>
</gene>
<dbReference type="GO" id="GO:0004623">
    <property type="term" value="F:phospholipase A2 activity"/>
    <property type="evidence" value="ECO:0007669"/>
    <property type="project" value="InterPro"/>
</dbReference>
<dbReference type="PANTHER" id="PTHR34228:SF4">
    <property type="entry name" value="VENOM PROTEIN"/>
    <property type="match status" value="1"/>
</dbReference>
<dbReference type="InterPro" id="IPR033113">
    <property type="entry name" value="PLA2_histidine"/>
</dbReference>
<dbReference type="InterPro" id="IPR053322">
    <property type="entry name" value="PLA2-like"/>
</dbReference>
<dbReference type="SUPFAM" id="SSF48619">
    <property type="entry name" value="Phospholipase A2, PLA2"/>
    <property type="match status" value="2"/>
</dbReference>
<accession>A0A8R1Y7T1</accession>
<dbReference type="GO" id="GO:0006644">
    <property type="term" value="P:phospholipid metabolic process"/>
    <property type="evidence" value="ECO:0007669"/>
    <property type="project" value="InterPro"/>
</dbReference>
<evidence type="ECO:0000256" key="2">
    <source>
        <dbReference type="ARBA" id="ARBA00022525"/>
    </source>
</evidence>
<sequence length="919" mass="104072">MRDVRNEHHDFFTIMNSMRGDLHLLNWRNNTNCSISMCNCCFLPPHSRLAHSSGVVAAVRMILLLLFSIQLTVTSGEFECGSPSVPGSMGLAYAHIKNCNYAVRNDTDLCCKEHDLCYELHELTNYERGHCDALFCNCLRDLQDRTNNHECKGSLDKFCYTASSFLAGIAFSFSKPDPRTHEMKYAGFEDARPLGLDMQRLVDACVYAKDIAVHCHNAVYHCMQDKHERHRRLDVVEHSYQDCRSTMHDCLQVVIESEPNSNCSAIARDITKQVNTYMELDECEHGRSIIQTYPIAAARLIKQCNESHIEPCLLGFHDCAESPENRVERPEVHNAARKIKIGCHRELRTCIDAATEKETSEDCIEARNLAIGRIRDKDLKDILLLLFSLELTAASGVQLIERFECGSEASAGSLEMAWDYIKDCNYAVRNETNLCCLEHDVCYELHLRTNYTKQHCDARFCMCLDDVNDRTNNGQCSDTLNKFCMSAMWLADKAFDLSVPNATFHEISYAGFEDAHPLGLDMQTLVDACVHAKGIAVYCHNSVYKCLQDDHERYKRLDVVEHSYQDCRSTMYDCMQVIIESEPNTTCSSVARDIAKQANTYMDLDECEHGRWIIETYPIVAARLIKQCNESQIEPCLLDFHDCAESQENRSDRPEKIGCHHELRTCIDLATEREISEDCIEARNLAIGRIRDQHLMPWKRSIQAIRGNRFPASEMRAQFKSEEMYMQVIIENEVDDPCKSLARNMTEEVNVYAKLDENTHGKAVIDNYRIIMSRLLEQCAQSEASIRNCAIAFDKCAVNNTEERPEYYGHTRKIKIVCHRELNDCVGDATKAETAERCVEARNVAKGIIRQMDATRGVEMGKASTTATTLLNIGKDVKDAAVEKGAVDAAGRALNAGKETIGGAINAATNFWSKYGPGR</sequence>
<keyword evidence="2" id="KW-0964">Secreted</keyword>
<organism evidence="3 4">
    <name type="scientific">Pristionchus pacificus</name>
    <name type="common">Parasitic nematode worm</name>
    <dbReference type="NCBI Taxonomy" id="54126"/>
    <lineage>
        <taxon>Eukaryota</taxon>
        <taxon>Metazoa</taxon>
        <taxon>Ecdysozoa</taxon>
        <taxon>Nematoda</taxon>
        <taxon>Chromadorea</taxon>
        <taxon>Rhabditida</taxon>
        <taxon>Rhabditina</taxon>
        <taxon>Diplogasteromorpha</taxon>
        <taxon>Diplogasteroidea</taxon>
        <taxon>Neodiplogasteridae</taxon>
        <taxon>Pristionchus</taxon>
    </lineage>
</organism>
<proteinExistence type="predicted"/>